<dbReference type="OrthoDB" id="4138121at2759"/>
<dbReference type="Proteomes" id="UP000182259">
    <property type="component" value="Chromosome IV"/>
</dbReference>
<dbReference type="AlphaFoldDB" id="A0A1L0BWZ2"/>
<evidence type="ECO:0000313" key="2">
    <source>
        <dbReference type="EMBL" id="SGZ55795.1"/>
    </source>
</evidence>
<gene>
    <name evidence="1" type="ORF">SAMEA4029009_CIC11G00000004924</name>
    <name evidence="2" type="ORF">SAMEA4029010_CIC11G00000002642</name>
</gene>
<protein>
    <submittedName>
        <fullName evidence="2">CIC11C00000002642</fullName>
    </submittedName>
    <submittedName>
        <fullName evidence="1">CIC11C00000004924</fullName>
    </submittedName>
</protein>
<dbReference type="InterPro" id="IPR020301">
    <property type="entry name" value="Mrx7"/>
</dbReference>
<evidence type="ECO:0000313" key="3">
    <source>
        <dbReference type="Proteomes" id="UP000182259"/>
    </source>
</evidence>
<evidence type="ECO:0000313" key="4">
    <source>
        <dbReference type="Proteomes" id="UP000182334"/>
    </source>
</evidence>
<name>A0A1L0BWZ2_9ASCO</name>
<dbReference type="Proteomes" id="UP000182334">
    <property type="component" value="Chromosome V"/>
</dbReference>
<dbReference type="EMBL" id="LT635767">
    <property type="protein sequence ID" value="SGZ55755.1"/>
    <property type="molecule type" value="Genomic_DNA"/>
</dbReference>
<organism evidence="1 3">
    <name type="scientific">Sungouiella intermedia</name>
    <dbReference type="NCBI Taxonomy" id="45354"/>
    <lineage>
        <taxon>Eukaryota</taxon>
        <taxon>Fungi</taxon>
        <taxon>Dikarya</taxon>
        <taxon>Ascomycota</taxon>
        <taxon>Saccharomycotina</taxon>
        <taxon>Pichiomycetes</taxon>
        <taxon>Metschnikowiaceae</taxon>
        <taxon>Sungouiella</taxon>
    </lineage>
</organism>
<dbReference type="EMBL" id="LT635760">
    <property type="protein sequence ID" value="SGZ55795.1"/>
    <property type="molecule type" value="Genomic_DNA"/>
</dbReference>
<keyword evidence="4" id="KW-1185">Reference proteome</keyword>
<proteinExistence type="predicted"/>
<reference evidence="3 4" key="1">
    <citation type="submission" date="2016-10" db="EMBL/GenBank/DDBJ databases">
        <authorList>
            <person name="de Groot N.N."/>
        </authorList>
    </citation>
    <scope>NUCLEOTIDE SEQUENCE [LARGE SCALE GENOMIC DNA]</scope>
    <source>
        <strain evidence="2 4">CBS 141442</strain>
        <strain evidence="1 3">PYCC 4715</strain>
    </source>
</reference>
<dbReference type="Pfam" id="PF10906">
    <property type="entry name" value="Mrx7"/>
    <property type="match status" value="1"/>
</dbReference>
<evidence type="ECO:0000313" key="1">
    <source>
        <dbReference type="EMBL" id="SGZ55755.1"/>
    </source>
</evidence>
<sequence>MPPSSLEELLYRHLMNSPTFHAWVRRVHARINRIPLEEQPIEVGRTVYLEDYRPTTWHKINAARIIFWDELKKSFTFRS</sequence>
<accession>A0A1L0BWZ2</accession>